<reference evidence="10" key="1">
    <citation type="submission" date="2022-05" db="EMBL/GenBank/DDBJ databases">
        <title>The Musa troglodytarum L. genome provides insights into the mechanism of non-climacteric behaviour and enrichment of carotenoids.</title>
        <authorList>
            <person name="Wang J."/>
        </authorList>
    </citation>
    <scope>NUCLEOTIDE SEQUENCE</scope>
    <source>
        <tissue evidence="10">Leaf</tissue>
    </source>
</reference>
<evidence type="ECO:0000313" key="11">
    <source>
        <dbReference type="Proteomes" id="UP001055439"/>
    </source>
</evidence>
<comment type="similarity">
    <text evidence="1">Belongs to the FHY3/FAR1 family.</text>
</comment>
<dbReference type="Pfam" id="PF02181">
    <property type="entry name" value="FH2"/>
    <property type="match status" value="1"/>
</dbReference>
<dbReference type="GO" id="GO:0008270">
    <property type="term" value="F:zinc ion binding"/>
    <property type="evidence" value="ECO:0007669"/>
    <property type="project" value="UniProtKB-KW"/>
</dbReference>
<dbReference type="SUPFAM" id="SSF101447">
    <property type="entry name" value="Formin homology 2 domain (FH2 domain)"/>
    <property type="match status" value="1"/>
</dbReference>
<dbReference type="InterPro" id="IPR031052">
    <property type="entry name" value="FHY3/FAR1"/>
</dbReference>
<evidence type="ECO:0000256" key="3">
    <source>
        <dbReference type="ARBA" id="ARBA00022771"/>
    </source>
</evidence>
<evidence type="ECO:0000256" key="4">
    <source>
        <dbReference type="ARBA" id="ARBA00022833"/>
    </source>
</evidence>
<name>A0A9E7FT43_9LILI</name>
<dbReference type="Gene3D" id="1.20.58.2220">
    <property type="entry name" value="Formin, FH2 domain"/>
    <property type="match status" value="1"/>
</dbReference>
<evidence type="ECO:0000313" key="10">
    <source>
        <dbReference type="EMBL" id="URD99483.1"/>
    </source>
</evidence>
<accession>A0A9E7FT43</accession>
<feature type="domain" description="FH2" evidence="9">
    <location>
        <begin position="1261"/>
        <end position="1459"/>
    </location>
</feature>
<dbReference type="Proteomes" id="UP001055439">
    <property type="component" value="Chromosome 4"/>
</dbReference>
<feature type="transmembrane region" description="Helical" evidence="7">
    <location>
        <begin position="1174"/>
        <end position="1196"/>
    </location>
</feature>
<dbReference type="InterPro" id="IPR018289">
    <property type="entry name" value="MULE_transposase_dom"/>
</dbReference>
<sequence>MYVFGGCSTKRKKNNFVAPTVVFTPLQPVTTVNVGAHPPAVQPLLHMWPSPLVILSQATPWAAQPPNSSISEPPSVHIVSQKVLVLPFFLFDYHTFPYEAPGVMFLYVPNDLEASGSSVDPKTINYMNQQGTMSDMASADATTLEGTMKWLPRVDMLFDSESDAYEFYNTYAENEGFIVRRSSSTVSAKNIITKRTFVCSREGFREKKKGERDVKCPRAVTRIGCPACMTIRLTPTGKYRVTEFEPNHNHLLATVATFDKLRAKKLRRNARVARAGLVDDTVRIPEFETEDEAYEFYSAYAGRMGFRVRKTSATITTENVITRRMFVCSREGFREQKKGEKRVRKPRKEFRTGCPACMVIRRTPTGKYRVSEFVTFHNHQLESSLSTDILTTETAENGSDHVSDMANESADDDVPSQVTNHQHGILLPPDNRSYLHSKRMKAIQVGDAGATLEYLQKMQEDNPSFFYAIQVDKFDNLTNFFWADAKSMMDFCYFGDVVCFDTTYKVLGYGRPFALFTGVNHHKQTVILGAALLYDESTESLKWLFESFKTAMSGKQPKTILTDRSSVISEAITAVFPGTNHRFCVWHIYTNAIVQLSQIFHGSRTLAYDFGRCLFDCEDEEEFLKEWETMCEKYDLKDNKWVTKLFEEREKWALVYGRETFYADMKSVQQKESISTELKKYLGNGRELPSFFENYERILSERRHAELQADFDANQSTQKPPSMRMLRQAANAYTPAAYRMFEREFELYMDCILLSCNEFGTLSEYKVMVEEKPKDHVVKCDTSDSSMSCSCKKFEFLGIQCCHVLKVLDTQNIKELPPQYILKRWRKDAKTRNLNEDFAFPFDGDPQLSLANRYSYLCRIFSIAAAHAAKTIDSYTFLESHSEALSNQLEQVLHTSSLEMPAVISASCDRLQNPVETVVAERLLDSIRSHLHNPNNDEVCWTSKDDLEFCIVSFSANAIMFNHVALDIGSMGRQHQFFSLTDSRFPNQVQRMLLDCDLHLKDIIEIMKNLDLSLLDSMVKDSRQIYVKKGSHMEDNGDKVAASLSPQLEHLFLECLSKQNHPAHDPGEVNNLRNWYHYLEQLLGWYPHSRRYLADQPTRAPAPAPVISSAHASSPSPNLSPGSPTYGPALSSIPDPPPIHAPPSRFFPPLYDYMSSDTTPTSPPKNKEDRNKTIIVAVVLSIVGTCFIAAILFILYNKCCRDKVYSGNSIRDDRPLLNLSSSDFSGSSQNPFGIANLSEKKQLGAFSLKAQPIHAVHLPLDQQRNLLFHLLHNLHYLHVLRHLHHLHYLHDLRHLHHHLFDEEMIESLFGYTSTNKPKNDGKESSSKSPAQHVHILDAKKSQNLAISLKALNVKIEEVCDALMEGNELPVELLQTLLKLAPTSDEEMRLRLYTGDISELGSAEQFLKALLDIPFAFQRLDALLFMASLPEEATSAKESFSTLEGSCGAGGRLHIVIDLL</sequence>
<keyword evidence="4" id="KW-0862">Zinc</keyword>
<keyword evidence="11" id="KW-1185">Reference proteome</keyword>
<dbReference type="Pfam" id="PF10551">
    <property type="entry name" value="MULE"/>
    <property type="match status" value="1"/>
</dbReference>
<dbReference type="InterPro" id="IPR015425">
    <property type="entry name" value="FH2_Formin"/>
</dbReference>
<dbReference type="GO" id="GO:0003677">
    <property type="term" value="F:DNA binding"/>
    <property type="evidence" value="ECO:0007669"/>
    <property type="project" value="UniProtKB-KW"/>
</dbReference>
<proteinExistence type="inferred from homology"/>
<keyword evidence="7" id="KW-1133">Transmembrane helix</keyword>
<feature type="domain" description="SWIM-type" evidence="8">
    <location>
        <begin position="765"/>
        <end position="812"/>
    </location>
</feature>
<evidence type="ECO:0000259" key="8">
    <source>
        <dbReference type="PROSITE" id="PS50966"/>
    </source>
</evidence>
<feature type="region of interest" description="Disordered" evidence="6">
    <location>
        <begin position="404"/>
        <end position="423"/>
    </location>
</feature>
<keyword evidence="7" id="KW-0812">Transmembrane</keyword>
<dbReference type="InterPro" id="IPR042201">
    <property type="entry name" value="FH2_Formin_sf"/>
</dbReference>
<dbReference type="InterPro" id="IPR006564">
    <property type="entry name" value="Znf_PMZ"/>
</dbReference>
<evidence type="ECO:0000256" key="6">
    <source>
        <dbReference type="SAM" id="MobiDB-lite"/>
    </source>
</evidence>
<keyword evidence="3 5" id="KW-0863">Zinc-finger</keyword>
<dbReference type="PANTHER" id="PTHR31669">
    <property type="entry name" value="PROTEIN FAR1-RELATED SEQUENCE 10-RELATED"/>
    <property type="match status" value="1"/>
</dbReference>
<organism evidence="10 11">
    <name type="scientific">Musa troglodytarum</name>
    <name type="common">fe'i banana</name>
    <dbReference type="NCBI Taxonomy" id="320322"/>
    <lineage>
        <taxon>Eukaryota</taxon>
        <taxon>Viridiplantae</taxon>
        <taxon>Streptophyta</taxon>
        <taxon>Embryophyta</taxon>
        <taxon>Tracheophyta</taxon>
        <taxon>Spermatophyta</taxon>
        <taxon>Magnoliopsida</taxon>
        <taxon>Liliopsida</taxon>
        <taxon>Zingiberales</taxon>
        <taxon>Musaceae</taxon>
        <taxon>Musa</taxon>
    </lineage>
</organism>
<evidence type="ECO:0000256" key="5">
    <source>
        <dbReference type="PROSITE-ProRule" id="PRU00325"/>
    </source>
</evidence>
<keyword evidence="10" id="KW-0238">DNA-binding</keyword>
<dbReference type="PROSITE" id="PS50966">
    <property type="entry name" value="ZF_SWIM"/>
    <property type="match status" value="1"/>
</dbReference>
<dbReference type="SMART" id="SM00575">
    <property type="entry name" value="ZnF_PMZ"/>
    <property type="match status" value="1"/>
</dbReference>
<evidence type="ECO:0000256" key="1">
    <source>
        <dbReference type="ARBA" id="ARBA00005889"/>
    </source>
</evidence>
<keyword evidence="2" id="KW-0479">Metal-binding</keyword>
<dbReference type="EMBL" id="CP097506">
    <property type="protein sequence ID" value="URD99483.1"/>
    <property type="molecule type" value="Genomic_DNA"/>
</dbReference>
<dbReference type="InterPro" id="IPR004330">
    <property type="entry name" value="FAR1_DNA_bnd_dom"/>
</dbReference>
<dbReference type="InterPro" id="IPR007527">
    <property type="entry name" value="Znf_SWIM"/>
</dbReference>
<dbReference type="Pfam" id="PF04434">
    <property type="entry name" value="SWIM"/>
    <property type="match status" value="1"/>
</dbReference>
<feature type="region of interest" description="Disordered" evidence="6">
    <location>
        <begin position="1103"/>
        <end position="1134"/>
    </location>
</feature>
<protein>
    <submittedName>
        <fullName evidence="10">FAR1 DNA-binding domain</fullName>
    </submittedName>
</protein>
<dbReference type="GO" id="GO:0006355">
    <property type="term" value="P:regulation of DNA-templated transcription"/>
    <property type="evidence" value="ECO:0007669"/>
    <property type="project" value="InterPro"/>
</dbReference>
<gene>
    <name evidence="10" type="ORF">MUK42_29533</name>
</gene>
<keyword evidence="7" id="KW-0472">Membrane</keyword>
<dbReference type="PROSITE" id="PS51444">
    <property type="entry name" value="FH2"/>
    <property type="match status" value="1"/>
</dbReference>
<evidence type="ECO:0000256" key="2">
    <source>
        <dbReference type="ARBA" id="ARBA00022723"/>
    </source>
</evidence>
<dbReference type="OrthoDB" id="2402896at2759"/>
<evidence type="ECO:0000256" key="7">
    <source>
        <dbReference type="SAM" id="Phobius"/>
    </source>
</evidence>
<dbReference type="PANTHER" id="PTHR31669:SF145">
    <property type="entry name" value="PROTEIN FAR1-RELATED SEQUENCE"/>
    <property type="match status" value="1"/>
</dbReference>
<evidence type="ECO:0000259" key="9">
    <source>
        <dbReference type="PROSITE" id="PS51444"/>
    </source>
</evidence>
<feature type="compositionally biased region" description="Low complexity" evidence="6">
    <location>
        <begin position="1113"/>
        <end position="1124"/>
    </location>
</feature>
<dbReference type="Pfam" id="PF03101">
    <property type="entry name" value="FAR1"/>
    <property type="match status" value="2"/>
</dbReference>